<evidence type="ECO:0000313" key="3">
    <source>
        <dbReference type="EnsemblMetazoa" id="GPPI050087-PA"/>
    </source>
</evidence>
<dbReference type="InterPro" id="IPR001078">
    <property type="entry name" value="2-oxoacid_DH_actylTfrase"/>
</dbReference>
<evidence type="ECO:0000259" key="2">
    <source>
        <dbReference type="Pfam" id="PF00198"/>
    </source>
</evidence>
<feature type="region of interest" description="Disordered" evidence="1">
    <location>
        <begin position="1"/>
        <end position="27"/>
    </location>
</feature>
<dbReference type="AlphaFoldDB" id="A0A1B0C5Z7"/>
<name>A0A1B0C5Z7_9MUSC</name>
<dbReference type="EnsemblMetazoa" id="GPPI050087-RA">
    <property type="protein sequence ID" value="GPPI050087-PA"/>
    <property type="gene ID" value="GPPI050087"/>
</dbReference>
<dbReference type="Pfam" id="PF00198">
    <property type="entry name" value="2-oxoacid_dh"/>
    <property type="match status" value="1"/>
</dbReference>
<dbReference type="InterPro" id="IPR023213">
    <property type="entry name" value="CAT-like_dom_sf"/>
</dbReference>
<proteinExistence type="predicted"/>
<organism evidence="3 4">
    <name type="scientific">Glossina palpalis gambiensis</name>
    <dbReference type="NCBI Taxonomy" id="67801"/>
    <lineage>
        <taxon>Eukaryota</taxon>
        <taxon>Metazoa</taxon>
        <taxon>Ecdysozoa</taxon>
        <taxon>Arthropoda</taxon>
        <taxon>Hexapoda</taxon>
        <taxon>Insecta</taxon>
        <taxon>Pterygota</taxon>
        <taxon>Neoptera</taxon>
        <taxon>Endopterygota</taxon>
        <taxon>Diptera</taxon>
        <taxon>Brachycera</taxon>
        <taxon>Muscomorpha</taxon>
        <taxon>Hippoboscoidea</taxon>
        <taxon>Glossinidae</taxon>
        <taxon>Glossina</taxon>
    </lineage>
</organism>
<dbReference type="Gene3D" id="3.30.559.10">
    <property type="entry name" value="Chloramphenicol acetyltransferase-like domain"/>
    <property type="match status" value="1"/>
</dbReference>
<reference evidence="3" key="2">
    <citation type="submission" date="2020-05" db="UniProtKB">
        <authorList>
            <consortium name="EnsemblMetazoa"/>
        </authorList>
    </citation>
    <scope>IDENTIFICATION</scope>
    <source>
        <strain evidence="3">IAEA</strain>
    </source>
</reference>
<dbReference type="VEuPathDB" id="VectorBase:GPPI050087"/>
<evidence type="ECO:0000313" key="4">
    <source>
        <dbReference type="Proteomes" id="UP000092460"/>
    </source>
</evidence>
<sequence length="191" mass="22322">MLFNRISISPSQVHNNSGFNSKQSGHRQNTDLNRWHVKFDGLKGQHHSSFEDQFDEFRCLLTGKRNKWHWKVLEDHGGDATFESFTLKRKPKSNLSLTSNAPSITFIKSLNQAIMEYQRSAMKRSMERLFKEKLRQHQRTFKHLRMSILPTTFTQDALTCDHRLIDGREAVMFLRKIKAAVEDSKIMLASL</sequence>
<dbReference type="STRING" id="67801.A0A1B0C5Z7"/>
<feature type="domain" description="2-oxoacid dehydrogenase acyltransferase catalytic" evidence="2">
    <location>
        <begin position="150"/>
        <end position="188"/>
    </location>
</feature>
<accession>A0A1B0C5Z7</accession>
<dbReference type="Proteomes" id="UP000092460">
    <property type="component" value="Unassembled WGS sequence"/>
</dbReference>
<evidence type="ECO:0000256" key="1">
    <source>
        <dbReference type="SAM" id="MobiDB-lite"/>
    </source>
</evidence>
<reference evidence="4" key="1">
    <citation type="submission" date="2015-01" db="EMBL/GenBank/DDBJ databases">
        <authorList>
            <person name="Aksoy S."/>
            <person name="Warren W."/>
            <person name="Wilson R.K."/>
        </authorList>
    </citation>
    <scope>NUCLEOTIDE SEQUENCE [LARGE SCALE GENOMIC DNA]</scope>
    <source>
        <strain evidence="4">IAEA</strain>
    </source>
</reference>
<dbReference type="SUPFAM" id="SSF52777">
    <property type="entry name" value="CoA-dependent acyltransferases"/>
    <property type="match status" value="1"/>
</dbReference>
<protein>
    <recommendedName>
        <fullName evidence="2">2-oxoacid dehydrogenase acyltransferase catalytic domain-containing protein</fullName>
    </recommendedName>
</protein>
<dbReference type="EMBL" id="JXJN01026382">
    <property type="status" value="NOT_ANNOTATED_CDS"/>
    <property type="molecule type" value="Genomic_DNA"/>
</dbReference>
<dbReference type="GO" id="GO:0016746">
    <property type="term" value="F:acyltransferase activity"/>
    <property type="evidence" value="ECO:0007669"/>
    <property type="project" value="InterPro"/>
</dbReference>
<keyword evidence="4" id="KW-1185">Reference proteome</keyword>